<dbReference type="PRINTS" id="PR00700">
    <property type="entry name" value="PRTYPHPHTASE"/>
</dbReference>
<dbReference type="AlphaFoldDB" id="A0A915AA51"/>
<feature type="compositionally biased region" description="Low complexity" evidence="1">
    <location>
        <begin position="47"/>
        <end position="56"/>
    </location>
</feature>
<dbReference type="InterPro" id="IPR029021">
    <property type="entry name" value="Prot-tyrosine_phosphatase-like"/>
</dbReference>
<dbReference type="PANTHER" id="PTHR46163">
    <property type="entry name" value="TYROSINE-PROTEIN PHOSPHATASE-RELATED"/>
    <property type="match status" value="1"/>
</dbReference>
<reference evidence="5" key="1">
    <citation type="submission" date="2022-11" db="UniProtKB">
        <authorList>
            <consortium name="WormBaseParasite"/>
        </authorList>
    </citation>
    <scope>IDENTIFICATION</scope>
</reference>
<dbReference type="PANTHER" id="PTHR46163:SF1">
    <property type="entry name" value="PROTEIN-TYROSINE PHOSPHATASE"/>
    <property type="match status" value="1"/>
</dbReference>
<evidence type="ECO:0000313" key="5">
    <source>
        <dbReference type="WBParaSite" id="PgR002_g001_t04"/>
    </source>
</evidence>
<dbReference type="InterPro" id="IPR016130">
    <property type="entry name" value="Tyr_Pase_AS"/>
</dbReference>
<dbReference type="Gene3D" id="3.90.190.10">
    <property type="entry name" value="Protein tyrosine phosphatase superfamily"/>
    <property type="match status" value="1"/>
</dbReference>
<dbReference type="WBParaSite" id="PgR002_g001_t04">
    <property type="protein sequence ID" value="PgR002_g001_t04"/>
    <property type="gene ID" value="PgR002_g001"/>
</dbReference>
<dbReference type="InterPro" id="IPR000242">
    <property type="entry name" value="PTP_cat"/>
</dbReference>
<feature type="domain" description="Tyrosine-protein phosphatase" evidence="2">
    <location>
        <begin position="133"/>
        <end position="391"/>
    </location>
</feature>
<organism evidence="4 5">
    <name type="scientific">Parascaris univalens</name>
    <name type="common">Nematode worm</name>
    <dbReference type="NCBI Taxonomy" id="6257"/>
    <lineage>
        <taxon>Eukaryota</taxon>
        <taxon>Metazoa</taxon>
        <taxon>Ecdysozoa</taxon>
        <taxon>Nematoda</taxon>
        <taxon>Chromadorea</taxon>
        <taxon>Rhabditida</taxon>
        <taxon>Spirurina</taxon>
        <taxon>Ascaridomorpha</taxon>
        <taxon>Ascaridoidea</taxon>
        <taxon>Ascarididae</taxon>
        <taxon>Parascaris</taxon>
    </lineage>
</organism>
<dbReference type="InterPro" id="IPR003595">
    <property type="entry name" value="Tyr_Pase_cat"/>
</dbReference>
<feature type="region of interest" description="Disordered" evidence="1">
    <location>
        <begin position="26"/>
        <end position="65"/>
    </location>
</feature>
<name>A0A915AA51_PARUN</name>
<dbReference type="Proteomes" id="UP000887569">
    <property type="component" value="Unplaced"/>
</dbReference>
<sequence length="421" mass="48328">LFVVIAGGRSTSSSFHPAMCKADKNAKKVDQLEGSSTMSEMKETTESNRTSSSSETGSEEGEELARHRELITQQVKDDLKYSSSSSESYTGEEHDFSCKCNECLEEKLEANLQLQRLINCWIERTLRKGIRGLRKEFFKERNEVVPPASGCKEYFRNRNTGRNRYGNVYCLDETRVKLEAESEANDYIHANYVSTPFKHRRFICTQGPTAVSIIDFWRMIWQERVEFIVMLSQFEEKGIEKCAHYFPQRNGSTSQFDQFTILCTASKRMSDRTCPIVCRDLSLKADGAEPILIKHYQWIEWPDHGVPRTDQSILRLLDTVRMSIHPIVVHCSAGIGRSGVIIATEYVLEALTCLQDCSDMLIVLKELRRQRAGIVQTVQQYLFVHRLLLLFFTETHHLKPTEAINNFINDYESFVQGRSAA</sequence>
<dbReference type="PROSITE" id="PS00383">
    <property type="entry name" value="TYR_PHOSPHATASE_1"/>
    <property type="match status" value="1"/>
</dbReference>
<dbReference type="GO" id="GO:0004725">
    <property type="term" value="F:protein tyrosine phosphatase activity"/>
    <property type="evidence" value="ECO:0007669"/>
    <property type="project" value="InterPro"/>
</dbReference>
<dbReference type="Pfam" id="PF00102">
    <property type="entry name" value="Y_phosphatase"/>
    <property type="match status" value="1"/>
</dbReference>
<evidence type="ECO:0000259" key="3">
    <source>
        <dbReference type="PROSITE" id="PS50056"/>
    </source>
</evidence>
<dbReference type="InterPro" id="IPR052782">
    <property type="entry name" value="Oocyte-zygote_transition_reg"/>
</dbReference>
<feature type="domain" description="Tyrosine specific protein phosphatases" evidence="3">
    <location>
        <begin position="311"/>
        <end position="382"/>
    </location>
</feature>
<dbReference type="CDD" id="cd00047">
    <property type="entry name" value="PTPc"/>
    <property type="match status" value="1"/>
</dbReference>
<protein>
    <submittedName>
        <fullName evidence="5">Protein-tyrosine phosphatase</fullName>
    </submittedName>
</protein>
<dbReference type="InterPro" id="IPR000387">
    <property type="entry name" value="Tyr_Pase_dom"/>
</dbReference>
<dbReference type="SMART" id="SM00404">
    <property type="entry name" value="PTPc_motif"/>
    <property type="match status" value="1"/>
</dbReference>
<evidence type="ECO:0000256" key="1">
    <source>
        <dbReference type="SAM" id="MobiDB-lite"/>
    </source>
</evidence>
<proteinExistence type="predicted"/>
<evidence type="ECO:0000313" key="4">
    <source>
        <dbReference type="Proteomes" id="UP000887569"/>
    </source>
</evidence>
<dbReference type="SUPFAM" id="SSF52799">
    <property type="entry name" value="(Phosphotyrosine protein) phosphatases II"/>
    <property type="match status" value="1"/>
</dbReference>
<evidence type="ECO:0000259" key="2">
    <source>
        <dbReference type="PROSITE" id="PS50055"/>
    </source>
</evidence>
<keyword evidence="4" id="KW-1185">Reference proteome</keyword>
<accession>A0A915AA51</accession>
<dbReference type="PROSITE" id="PS50055">
    <property type="entry name" value="TYR_PHOSPHATASE_PTP"/>
    <property type="match status" value="1"/>
</dbReference>
<dbReference type="PROSITE" id="PS50056">
    <property type="entry name" value="TYR_PHOSPHATASE_2"/>
    <property type="match status" value="1"/>
</dbReference>
<dbReference type="SMART" id="SM00194">
    <property type="entry name" value="PTPc"/>
    <property type="match status" value="1"/>
</dbReference>